<dbReference type="RefSeq" id="WP_150549448.1">
    <property type="nucleotide sequence ID" value="NZ_JBALWF010000010.1"/>
</dbReference>
<feature type="signal peptide" evidence="1">
    <location>
        <begin position="1"/>
        <end position="22"/>
    </location>
</feature>
<gene>
    <name evidence="2" type="ORF">PMYSY11_4309</name>
</gene>
<proteinExistence type="predicted"/>
<reference evidence="2" key="1">
    <citation type="submission" date="2019-02" db="EMBL/GenBank/DDBJ databases">
        <authorList>
            <consortium name="Genoscope - CEA"/>
            <person name="William W."/>
        </authorList>
    </citation>
    <scope>NUCLEOTIDE SEQUENCE [LARGE SCALE GENOMIC DNA]</scope>
    <source>
        <strain evidence="2">YSy11</strain>
    </source>
</reference>
<dbReference type="SUPFAM" id="SSF56524">
    <property type="entry name" value="Oxidoreductase molybdopterin-binding domain"/>
    <property type="match status" value="1"/>
</dbReference>
<accession>A0A653E9R8</accession>
<evidence type="ECO:0008006" key="3">
    <source>
        <dbReference type="Google" id="ProtNLM"/>
    </source>
</evidence>
<evidence type="ECO:0000256" key="1">
    <source>
        <dbReference type="SAM" id="SignalP"/>
    </source>
</evidence>
<keyword evidence="1" id="KW-0732">Signal</keyword>
<dbReference type="InterPro" id="IPR036374">
    <property type="entry name" value="OxRdtase_Mopterin-bd_sf"/>
</dbReference>
<organism evidence="2">
    <name type="scientific">Pseudomonas marincola</name>
    <dbReference type="NCBI Taxonomy" id="437900"/>
    <lineage>
        <taxon>Bacteria</taxon>
        <taxon>Pseudomonadati</taxon>
        <taxon>Pseudomonadota</taxon>
        <taxon>Gammaproteobacteria</taxon>
        <taxon>Pseudomonadales</taxon>
        <taxon>Pseudomonadaceae</taxon>
        <taxon>Pseudomonas</taxon>
    </lineage>
</organism>
<protein>
    <recommendedName>
        <fullName evidence="3">Oxidoreductase molybdopterin-binding domain-containing protein</fullName>
    </recommendedName>
</protein>
<name>A0A653E9R8_9PSED</name>
<sequence>MSLQRHFWAMMAIVMLPALALAGGDAYPVDRPALILHLSDDQTVQLTLQDLAKLPKRSLTVQDSPNSAPIVWTGVDAEALFNSLNVQLPPFKRLRLEALNLYSALLPRSDIEKFHPIIAYSRDGQSVPVHESGPLFWIYPFDDYPELRTQIYYSRAVWQLSDIYFE</sequence>
<evidence type="ECO:0000313" key="2">
    <source>
        <dbReference type="EMBL" id="VEV99352.1"/>
    </source>
</evidence>
<dbReference type="AlphaFoldDB" id="A0A653E9R8"/>
<dbReference type="EMBL" id="LR215729">
    <property type="protein sequence ID" value="VEV99352.1"/>
    <property type="molecule type" value="Genomic_DNA"/>
</dbReference>
<feature type="chain" id="PRO_5024929744" description="Oxidoreductase molybdopterin-binding domain-containing protein" evidence="1">
    <location>
        <begin position="23"/>
        <end position="166"/>
    </location>
</feature>